<feature type="region of interest" description="Disordered" evidence="1">
    <location>
        <begin position="270"/>
        <end position="300"/>
    </location>
</feature>
<accession>A0ABR4HXE6</accession>
<feature type="transmembrane region" description="Helical" evidence="2">
    <location>
        <begin position="156"/>
        <end position="175"/>
    </location>
</feature>
<name>A0ABR4HXE6_9EURO</name>
<feature type="transmembrane region" description="Helical" evidence="2">
    <location>
        <begin position="20"/>
        <end position="41"/>
    </location>
</feature>
<evidence type="ECO:0000313" key="4">
    <source>
        <dbReference type="Proteomes" id="UP001610335"/>
    </source>
</evidence>
<reference evidence="3 4" key="1">
    <citation type="submission" date="2024-07" db="EMBL/GenBank/DDBJ databases">
        <title>Section-level genome sequencing and comparative genomics of Aspergillus sections Usti and Cavernicolus.</title>
        <authorList>
            <consortium name="Lawrence Berkeley National Laboratory"/>
            <person name="Nybo J.L."/>
            <person name="Vesth T.C."/>
            <person name="Theobald S."/>
            <person name="Frisvad J.C."/>
            <person name="Larsen T.O."/>
            <person name="Kjaerboelling I."/>
            <person name="Rothschild-Mancinelli K."/>
            <person name="Lyhne E.K."/>
            <person name="Kogle M.E."/>
            <person name="Barry K."/>
            <person name="Clum A."/>
            <person name="Na H."/>
            <person name="Ledsgaard L."/>
            <person name="Lin J."/>
            <person name="Lipzen A."/>
            <person name="Kuo A."/>
            <person name="Riley R."/>
            <person name="Mondo S."/>
            <person name="LaButti K."/>
            <person name="Haridas S."/>
            <person name="Pangalinan J."/>
            <person name="Salamov A.A."/>
            <person name="Simmons B.A."/>
            <person name="Magnuson J.K."/>
            <person name="Chen J."/>
            <person name="Drula E."/>
            <person name="Henrissat B."/>
            <person name="Wiebenga A."/>
            <person name="Lubbers R.J."/>
            <person name="Gomes A.C."/>
            <person name="Makela M.R."/>
            <person name="Stajich J."/>
            <person name="Grigoriev I.V."/>
            <person name="Mortensen U.H."/>
            <person name="De vries R.P."/>
            <person name="Baker S.E."/>
            <person name="Andersen M.R."/>
        </authorList>
    </citation>
    <scope>NUCLEOTIDE SEQUENCE [LARGE SCALE GENOMIC DNA]</scope>
    <source>
        <strain evidence="3 4">CBS 600.67</strain>
    </source>
</reference>
<comment type="caution">
    <text evidence="3">The sequence shown here is derived from an EMBL/GenBank/DDBJ whole genome shotgun (WGS) entry which is preliminary data.</text>
</comment>
<gene>
    <name evidence="3" type="ORF">BDW59DRAFT_164778</name>
</gene>
<organism evidence="3 4">
    <name type="scientific">Aspergillus cavernicola</name>
    <dbReference type="NCBI Taxonomy" id="176166"/>
    <lineage>
        <taxon>Eukaryota</taxon>
        <taxon>Fungi</taxon>
        <taxon>Dikarya</taxon>
        <taxon>Ascomycota</taxon>
        <taxon>Pezizomycotina</taxon>
        <taxon>Eurotiomycetes</taxon>
        <taxon>Eurotiomycetidae</taxon>
        <taxon>Eurotiales</taxon>
        <taxon>Aspergillaceae</taxon>
        <taxon>Aspergillus</taxon>
        <taxon>Aspergillus subgen. Nidulantes</taxon>
    </lineage>
</organism>
<keyword evidence="2" id="KW-0812">Transmembrane</keyword>
<feature type="transmembrane region" description="Helical" evidence="2">
    <location>
        <begin position="80"/>
        <end position="102"/>
    </location>
</feature>
<proteinExistence type="predicted"/>
<evidence type="ECO:0008006" key="5">
    <source>
        <dbReference type="Google" id="ProtNLM"/>
    </source>
</evidence>
<keyword evidence="2" id="KW-0472">Membrane</keyword>
<keyword evidence="4" id="KW-1185">Reference proteome</keyword>
<sequence length="300" mass="33317">MAAPQFVVADSPVVFFETSWGILATIGIFLVFASISVILITNTRALNFVPLVVSISCALANGLCYYAYYTDSAGTQELVASILADIFWMIQEPGLSFYSYQILTHILRHRSRTLFLLVFWTLIIAIVGIRITIAIGRAVQLAEENASSQKIVRRLHIGYFISIALLETWSSLFLIRQMEKAYYQAPRSSAGGGVFLYLLRSAELRLATLCCIGISRAVTSSSQETDQRVTTVASQVDRFIYTLECLFPVIMLLDILSAKRYRYGNSTLDTSSVDPGHSAISNHAQWMGRSPPKSQDTTPE</sequence>
<evidence type="ECO:0000256" key="1">
    <source>
        <dbReference type="SAM" id="MobiDB-lite"/>
    </source>
</evidence>
<feature type="compositionally biased region" description="Polar residues" evidence="1">
    <location>
        <begin position="270"/>
        <end position="284"/>
    </location>
</feature>
<evidence type="ECO:0000256" key="2">
    <source>
        <dbReference type="SAM" id="Phobius"/>
    </source>
</evidence>
<feature type="transmembrane region" description="Helical" evidence="2">
    <location>
        <begin position="48"/>
        <end position="68"/>
    </location>
</feature>
<feature type="transmembrane region" description="Helical" evidence="2">
    <location>
        <begin position="114"/>
        <end position="136"/>
    </location>
</feature>
<evidence type="ECO:0000313" key="3">
    <source>
        <dbReference type="EMBL" id="KAL2820165.1"/>
    </source>
</evidence>
<protein>
    <recommendedName>
        <fullName evidence="5">RTA1 domain protein</fullName>
    </recommendedName>
</protein>
<dbReference type="EMBL" id="JBFXLS010000072">
    <property type="protein sequence ID" value="KAL2820165.1"/>
    <property type="molecule type" value="Genomic_DNA"/>
</dbReference>
<dbReference type="Proteomes" id="UP001610335">
    <property type="component" value="Unassembled WGS sequence"/>
</dbReference>
<keyword evidence="2" id="KW-1133">Transmembrane helix</keyword>